<feature type="domain" description="Cytochrome b5 heme-binding" evidence="16">
    <location>
        <begin position="66"/>
        <end position="156"/>
    </location>
</feature>
<feature type="region of interest" description="Disordered" evidence="14">
    <location>
        <begin position="175"/>
        <end position="250"/>
    </location>
</feature>
<evidence type="ECO:0000256" key="3">
    <source>
        <dbReference type="ARBA" id="ARBA00022475"/>
    </source>
</evidence>
<keyword evidence="4" id="KW-0349">Heme</keyword>
<keyword evidence="12 15" id="KW-0472">Membrane</keyword>
<dbReference type="GO" id="GO:0046872">
    <property type="term" value="F:metal ion binding"/>
    <property type="evidence" value="ECO:0007669"/>
    <property type="project" value="UniProtKB-KW"/>
</dbReference>
<evidence type="ECO:0000256" key="12">
    <source>
        <dbReference type="ARBA" id="ARBA00023136"/>
    </source>
</evidence>
<keyword evidence="18" id="KW-1185">Reference proteome</keyword>
<dbReference type="AlphaFoldDB" id="A0A8T2SSS0"/>
<evidence type="ECO:0000313" key="18">
    <source>
        <dbReference type="Proteomes" id="UP000825935"/>
    </source>
</evidence>
<keyword evidence="9 15" id="KW-1133">Transmembrane helix</keyword>
<keyword evidence="5" id="KW-0754">Steroid-binding</keyword>
<evidence type="ECO:0000256" key="7">
    <source>
        <dbReference type="ARBA" id="ARBA00022723"/>
    </source>
</evidence>
<sequence length="250" mass="27410">MALFSDLMAAIPVYTGLSPVTFFTIGALVVALYYLVTSLFAPPPPPKRDFGPVEPPPPPPVQLGDVTEEELSAYDGSDPSKPLLMAIKGQIYDVSRSRMFYGPGGPYALFAGKDASRALAKMSFEEQDLNGNLEGLGAYEMDALQDWEWKFIGKYEKVGQIVKKVSELREVPVVSKDEEANSRDIDTTVTEAKDIDTTAAREAEDSVKVDKESEKQVTSEDAKESKEGNEEKVSEEPEKTIAKEETATTE</sequence>
<dbReference type="PANTHER" id="PTHR10281:SF72">
    <property type="entry name" value="NEUDESIN"/>
    <property type="match status" value="1"/>
</dbReference>
<feature type="transmembrane region" description="Helical" evidence="15">
    <location>
        <begin position="20"/>
        <end position="41"/>
    </location>
</feature>
<dbReference type="Pfam" id="PF00173">
    <property type="entry name" value="Cyt-b5"/>
    <property type="match status" value="1"/>
</dbReference>
<reference evidence="17" key="1">
    <citation type="submission" date="2021-08" db="EMBL/GenBank/DDBJ databases">
        <title>WGS assembly of Ceratopteris richardii.</title>
        <authorList>
            <person name="Marchant D.B."/>
            <person name="Chen G."/>
            <person name="Jenkins J."/>
            <person name="Shu S."/>
            <person name="Leebens-Mack J."/>
            <person name="Grimwood J."/>
            <person name="Schmutz J."/>
            <person name="Soltis P."/>
            <person name="Soltis D."/>
            <person name="Chen Z.-H."/>
        </authorList>
    </citation>
    <scope>NUCLEOTIDE SEQUENCE</scope>
    <source>
        <strain evidence="17">Whitten #5841</strain>
        <tissue evidence="17">Leaf</tissue>
    </source>
</reference>
<keyword evidence="6 15" id="KW-0812">Transmembrane</keyword>
<dbReference type="Gene3D" id="3.10.120.10">
    <property type="entry name" value="Cytochrome b5-like heme/steroid binding domain"/>
    <property type="match status" value="1"/>
</dbReference>
<evidence type="ECO:0000256" key="9">
    <source>
        <dbReference type="ARBA" id="ARBA00022989"/>
    </source>
</evidence>
<evidence type="ECO:0000256" key="6">
    <source>
        <dbReference type="ARBA" id="ARBA00022692"/>
    </source>
</evidence>
<protein>
    <recommendedName>
        <fullName evidence="16">Cytochrome b5 heme-binding domain-containing protein</fullName>
    </recommendedName>
</protein>
<evidence type="ECO:0000259" key="16">
    <source>
        <dbReference type="SMART" id="SM01117"/>
    </source>
</evidence>
<evidence type="ECO:0000256" key="15">
    <source>
        <dbReference type="SAM" id="Phobius"/>
    </source>
</evidence>
<keyword evidence="11" id="KW-0446">Lipid-binding</keyword>
<dbReference type="SUPFAM" id="SSF55856">
    <property type="entry name" value="Cytochrome b5-like heme/steroid binding domain"/>
    <property type="match status" value="1"/>
</dbReference>
<dbReference type="OMA" id="IKKTMVP"/>
<evidence type="ECO:0000256" key="11">
    <source>
        <dbReference type="ARBA" id="ARBA00023121"/>
    </source>
</evidence>
<dbReference type="OrthoDB" id="547796at2759"/>
<dbReference type="PANTHER" id="PTHR10281">
    <property type="entry name" value="MEMBRANE-ASSOCIATED PROGESTERONE RECEPTOR COMPONENT-RELATED"/>
    <property type="match status" value="1"/>
</dbReference>
<evidence type="ECO:0000256" key="14">
    <source>
        <dbReference type="SAM" id="MobiDB-lite"/>
    </source>
</evidence>
<evidence type="ECO:0000256" key="10">
    <source>
        <dbReference type="ARBA" id="ARBA00023004"/>
    </source>
</evidence>
<evidence type="ECO:0000256" key="8">
    <source>
        <dbReference type="ARBA" id="ARBA00022824"/>
    </source>
</evidence>
<organism evidence="17 18">
    <name type="scientific">Ceratopteris richardii</name>
    <name type="common">Triangle waterfern</name>
    <dbReference type="NCBI Taxonomy" id="49495"/>
    <lineage>
        <taxon>Eukaryota</taxon>
        <taxon>Viridiplantae</taxon>
        <taxon>Streptophyta</taxon>
        <taxon>Embryophyta</taxon>
        <taxon>Tracheophyta</taxon>
        <taxon>Polypodiopsida</taxon>
        <taxon>Polypodiidae</taxon>
        <taxon>Polypodiales</taxon>
        <taxon>Pteridineae</taxon>
        <taxon>Pteridaceae</taxon>
        <taxon>Parkerioideae</taxon>
        <taxon>Ceratopteris</taxon>
    </lineage>
</organism>
<dbReference type="GO" id="GO:0005496">
    <property type="term" value="F:steroid binding"/>
    <property type="evidence" value="ECO:0007669"/>
    <property type="project" value="UniProtKB-KW"/>
</dbReference>
<keyword evidence="8" id="KW-0256">Endoplasmic reticulum</keyword>
<gene>
    <name evidence="17" type="ORF">KP509_18G079200</name>
</gene>
<keyword evidence="3" id="KW-1003">Cell membrane</keyword>
<evidence type="ECO:0000256" key="1">
    <source>
        <dbReference type="ARBA" id="ARBA00004236"/>
    </source>
</evidence>
<comment type="similarity">
    <text evidence="13">Belongs to the cytochrome b5 family. MAPR subfamily.</text>
</comment>
<dbReference type="FunFam" id="3.10.120.10:FF:000006">
    <property type="entry name" value="Membrane steroid-binding protein 1"/>
    <property type="match status" value="1"/>
</dbReference>
<keyword evidence="10" id="KW-0408">Iron</keyword>
<dbReference type="InterPro" id="IPR001199">
    <property type="entry name" value="Cyt_B5-like_heme/steroid-bd"/>
</dbReference>
<evidence type="ECO:0000313" key="17">
    <source>
        <dbReference type="EMBL" id="KAH7366456.1"/>
    </source>
</evidence>
<keyword evidence="7" id="KW-0479">Metal-binding</keyword>
<evidence type="ECO:0000256" key="13">
    <source>
        <dbReference type="ARBA" id="ARBA00038357"/>
    </source>
</evidence>
<dbReference type="GO" id="GO:0005783">
    <property type="term" value="C:endoplasmic reticulum"/>
    <property type="evidence" value="ECO:0007669"/>
    <property type="project" value="UniProtKB-SubCell"/>
</dbReference>
<comment type="subcellular location">
    <subcellularLocation>
        <location evidence="1">Cell membrane</location>
    </subcellularLocation>
    <subcellularLocation>
        <location evidence="2">Endoplasmic reticulum</location>
    </subcellularLocation>
</comment>
<dbReference type="GO" id="GO:0005886">
    <property type="term" value="C:plasma membrane"/>
    <property type="evidence" value="ECO:0007669"/>
    <property type="project" value="UniProtKB-SubCell"/>
</dbReference>
<dbReference type="Proteomes" id="UP000825935">
    <property type="component" value="Chromosome 18"/>
</dbReference>
<proteinExistence type="inferred from homology"/>
<dbReference type="EMBL" id="CM035423">
    <property type="protein sequence ID" value="KAH7366456.1"/>
    <property type="molecule type" value="Genomic_DNA"/>
</dbReference>
<accession>A0A8T2SSS0</accession>
<dbReference type="InterPro" id="IPR036400">
    <property type="entry name" value="Cyt_B5-like_heme/steroid_sf"/>
</dbReference>
<dbReference type="SMART" id="SM01117">
    <property type="entry name" value="Cyt-b5"/>
    <property type="match status" value="1"/>
</dbReference>
<evidence type="ECO:0000256" key="4">
    <source>
        <dbReference type="ARBA" id="ARBA00022617"/>
    </source>
</evidence>
<dbReference type="InterPro" id="IPR050577">
    <property type="entry name" value="MAPR/NEUFC/NENF-like"/>
</dbReference>
<evidence type="ECO:0000256" key="2">
    <source>
        <dbReference type="ARBA" id="ARBA00004240"/>
    </source>
</evidence>
<comment type="caution">
    <text evidence="17">The sequence shown here is derived from an EMBL/GenBank/DDBJ whole genome shotgun (WGS) entry which is preliminary data.</text>
</comment>
<evidence type="ECO:0000256" key="5">
    <source>
        <dbReference type="ARBA" id="ARBA00022665"/>
    </source>
</evidence>
<name>A0A8T2SSS0_CERRI</name>